<feature type="transmembrane region" description="Helical" evidence="8">
    <location>
        <begin position="314"/>
        <end position="334"/>
    </location>
</feature>
<proteinExistence type="inferred from homology"/>
<comment type="subcellular location">
    <subcellularLocation>
        <location evidence="1">Membrane</location>
        <topology evidence="1">Multi-pass membrane protein</topology>
    </subcellularLocation>
</comment>
<dbReference type="GO" id="GO:0016324">
    <property type="term" value="C:apical plasma membrane"/>
    <property type="evidence" value="ECO:0007669"/>
    <property type="project" value="TreeGrafter"/>
</dbReference>
<evidence type="ECO:0000256" key="3">
    <source>
        <dbReference type="ARBA" id="ARBA00022448"/>
    </source>
</evidence>
<dbReference type="Gene3D" id="1.20.1250.20">
    <property type="entry name" value="MFS general substrate transporter like domains"/>
    <property type="match status" value="2"/>
</dbReference>
<dbReference type="InterPro" id="IPR003663">
    <property type="entry name" value="Sugar/inositol_transpt"/>
</dbReference>
<evidence type="ECO:0000256" key="4">
    <source>
        <dbReference type="ARBA" id="ARBA00022692"/>
    </source>
</evidence>
<feature type="transmembrane region" description="Helical" evidence="8">
    <location>
        <begin position="7"/>
        <end position="32"/>
    </location>
</feature>
<feature type="domain" description="Major facilitator superfamily (MFS) profile" evidence="9">
    <location>
        <begin position="6"/>
        <end position="513"/>
    </location>
</feature>
<keyword evidence="11" id="KW-1185">Reference proteome</keyword>
<evidence type="ECO:0000259" key="9">
    <source>
        <dbReference type="PROSITE" id="PS50850"/>
    </source>
</evidence>
<keyword evidence="5 8" id="KW-1133">Transmembrane helix</keyword>
<evidence type="ECO:0000256" key="1">
    <source>
        <dbReference type="ARBA" id="ARBA00004141"/>
    </source>
</evidence>
<evidence type="ECO:0000313" key="11">
    <source>
        <dbReference type="Proteomes" id="UP000030746"/>
    </source>
</evidence>
<comment type="similarity">
    <text evidence="2 7">Belongs to the major facilitator superfamily. Sugar transporter (TC 2.A.1.1) family.</text>
</comment>
<evidence type="ECO:0000313" key="10">
    <source>
        <dbReference type="EMBL" id="ESO91388.1"/>
    </source>
</evidence>
<dbReference type="CTD" id="20236118"/>
<dbReference type="RefSeq" id="XP_009058079.1">
    <property type="nucleotide sequence ID" value="XM_009059831.1"/>
</dbReference>
<dbReference type="PANTHER" id="PTHR48020:SF12">
    <property type="entry name" value="PROTON MYO-INOSITOL COTRANSPORTER"/>
    <property type="match status" value="1"/>
</dbReference>
<keyword evidence="4 8" id="KW-0812">Transmembrane</keyword>
<feature type="transmembrane region" description="Helical" evidence="8">
    <location>
        <begin position="284"/>
        <end position="307"/>
    </location>
</feature>
<dbReference type="KEGG" id="lgi:LOTGIDRAFT_153826"/>
<dbReference type="InterPro" id="IPR020846">
    <property type="entry name" value="MFS_dom"/>
</dbReference>
<sequence length="550" mass="60023">MYVYLLTFFAVLGGFLLGYDTGIVSGSMLLIIPNFHLSTMWTEAVVSGTVGSAAVSALLGGFLSDCLGRKIVIIISSLLYALGAVIMGVAGTQSVLLLGRIVVGIGIGFGSTTIPVYIAESAPSDIRGQLVTLNQLFITIGILVSSLVVGGFSSMKTNGWRYMLGLGSVPAVFQFLGMLYLPESPRWLLDHELQATARYCLMKIRGTDEIDNEINNIKASIEAEKKISKEDDLSTLVRIWKTPHVRKAVFVGCTLQIFQQVCGINTIIYYSASILKMGGVPVKAAIWLVAAPNGVNFLATFIGIVLVDKAGRKILLLLSFIGIFVSLIFMATGFQLASIYSPPLAIYENISSSCNTNEYHSCNDCTRNLDCGYCYSSDLDGSCLPVDPEKETQSSMGRCNSSESVYAVYTFAHDYCPNDYAWMLIFGMCLFVFSFAPGLGPMPWTINSEIYPLWARSTAMSISTATNWIFNLLIAFTFLSLTQAITKYGVFWLFGAMSILGFIFTLLFVPETKNRTLEELDTLFINKKNNGSNGSKSDSDNDGVVIQKVE</sequence>
<dbReference type="OMA" id="FCHDANT"/>
<gene>
    <name evidence="10" type="ORF">LOTGIDRAFT_153826</name>
</gene>
<dbReference type="GeneID" id="20236118"/>
<dbReference type="HOGENOM" id="CLU_001265_30_5_1"/>
<dbReference type="NCBIfam" id="TIGR00879">
    <property type="entry name" value="SP"/>
    <property type="match status" value="1"/>
</dbReference>
<dbReference type="EMBL" id="KB202283">
    <property type="protein sequence ID" value="ESO91388.1"/>
    <property type="molecule type" value="Genomic_DNA"/>
</dbReference>
<dbReference type="PANTHER" id="PTHR48020">
    <property type="entry name" value="PROTON MYO-INOSITOL COTRANSPORTER"/>
    <property type="match status" value="1"/>
</dbReference>
<feature type="transmembrane region" description="Helical" evidence="8">
    <location>
        <begin position="248"/>
        <end position="272"/>
    </location>
</feature>
<dbReference type="InterPro" id="IPR005829">
    <property type="entry name" value="Sugar_transporter_CS"/>
</dbReference>
<dbReference type="PROSITE" id="PS00217">
    <property type="entry name" value="SUGAR_TRANSPORT_2"/>
    <property type="match status" value="1"/>
</dbReference>
<keyword evidence="6 8" id="KW-0472">Membrane</keyword>
<dbReference type="OrthoDB" id="6339427at2759"/>
<protein>
    <recommendedName>
        <fullName evidence="9">Major facilitator superfamily (MFS) profile domain-containing protein</fullName>
    </recommendedName>
</protein>
<dbReference type="PROSITE" id="PS00216">
    <property type="entry name" value="SUGAR_TRANSPORT_1"/>
    <property type="match status" value="2"/>
</dbReference>
<dbReference type="GO" id="GO:0005366">
    <property type="term" value="F:myo-inositol:proton symporter activity"/>
    <property type="evidence" value="ECO:0007669"/>
    <property type="project" value="TreeGrafter"/>
</dbReference>
<dbReference type="AlphaFoldDB" id="V3ZJE5"/>
<dbReference type="PRINTS" id="PR00171">
    <property type="entry name" value="SUGRTRNSPORT"/>
</dbReference>
<feature type="transmembrane region" description="Helical" evidence="8">
    <location>
        <begin position="159"/>
        <end position="181"/>
    </location>
</feature>
<feature type="transmembrane region" description="Helical" evidence="8">
    <location>
        <begin position="71"/>
        <end position="91"/>
    </location>
</feature>
<dbReference type="SUPFAM" id="SSF103473">
    <property type="entry name" value="MFS general substrate transporter"/>
    <property type="match status" value="1"/>
</dbReference>
<dbReference type="STRING" id="225164.V3ZJE5"/>
<keyword evidence="3 7" id="KW-0813">Transport</keyword>
<feature type="transmembrane region" description="Helical" evidence="8">
    <location>
        <begin position="130"/>
        <end position="153"/>
    </location>
</feature>
<dbReference type="InterPro" id="IPR005828">
    <property type="entry name" value="MFS_sugar_transport-like"/>
</dbReference>
<dbReference type="Proteomes" id="UP000030746">
    <property type="component" value="Unassembled WGS sequence"/>
</dbReference>
<evidence type="ECO:0000256" key="7">
    <source>
        <dbReference type="RuleBase" id="RU003346"/>
    </source>
</evidence>
<evidence type="ECO:0000256" key="8">
    <source>
        <dbReference type="SAM" id="Phobius"/>
    </source>
</evidence>
<reference evidence="10 11" key="1">
    <citation type="journal article" date="2013" name="Nature">
        <title>Insights into bilaterian evolution from three spiralian genomes.</title>
        <authorList>
            <person name="Simakov O."/>
            <person name="Marletaz F."/>
            <person name="Cho S.J."/>
            <person name="Edsinger-Gonzales E."/>
            <person name="Havlak P."/>
            <person name="Hellsten U."/>
            <person name="Kuo D.H."/>
            <person name="Larsson T."/>
            <person name="Lv J."/>
            <person name="Arendt D."/>
            <person name="Savage R."/>
            <person name="Osoegawa K."/>
            <person name="de Jong P."/>
            <person name="Grimwood J."/>
            <person name="Chapman J.A."/>
            <person name="Shapiro H."/>
            <person name="Aerts A."/>
            <person name="Otillar R.P."/>
            <person name="Terry A.Y."/>
            <person name="Boore J.L."/>
            <person name="Grigoriev I.V."/>
            <person name="Lindberg D.R."/>
            <person name="Seaver E.C."/>
            <person name="Weisblat D.A."/>
            <person name="Putnam N.H."/>
            <person name="Rokhsar D.S."/>
        </authorList>
    </citation>
    <scope>NUCLEOTIDE SEQUENCE [LARGE SCALE GENOMIC DNA]</scope>
</reference>
<name>V3ZJE5_LOTGI</name>
<accession>V3ZJE5</accession>
<evidence type="ECO:0000256" key="5">
    <source>
        <dbReference type="ARBA" id="ARBA00022989"/>
    </source>
</evidence>
<evidence type="ECO:0000256" key="6">
    <source>
        <dbReference type="ARBA" id="ARBA00023136"/>
    </source>
</evidence>
<organism evidence="10 11">
    <name type="scientific">Lottia gigantea</name>
    <name type="common">Giant owl limpet</name>
    <dbReference type="NCBI Taxonomy" id="225164"/>
    <lineage>
        <taxon>Eukaryota</taxon>
        <taxon>Metazoa</taxon>
        <taxon>Spiralia</taxon>
        <taxon>Lophotrochozoa</taxon>
        <taxon>Mollusca</taxon>
        <taxon>Gastropoda</taxon>
        <taxon>Patellogastropoda</taxon>
        <taxon>Lottioidea</taxon>
        <taxon>Lottiidae</taxon>
        <taxon>Lottia</taxon>
    </lineage>
</organism>
<feature type="transmembrane region" description="Helical" evidence="8">
    <location>
        <begin position="420"/>
        <end position="444"/>
    </location>
</feature>
<feature type="transmembrane region" description="Helical" evidence="8">
    <location>
        <begin position="465"/>
        <end position="485"/>
    </location>
</feature>
<evidence type="ECO:0000256" key="2">
    <source>
        <dbReference type="ARBA" id="ARBA00010992"/>
    </source>
</evidence>
<feature type="transmembrane region" description="Helical" evidence="8">
    <location>
        <begin position="97"/>
        <end position="118"/>
    </location>
</feature>
<dbReference type="InterPro" id="IPR050814">
    <property type="entry name" value="Myo-inositol_Transporter"/>
</dbReference>
<dbReference type="PROSITE" id="PS50850">
    <property type="entry name" value="MFS"/>
    <property type="match status" value="1"/>
</dbReference>
<feature type="transmembrane region" description="Helical" evidence="8">
    <location>
        <begin position="491"/>
        <end position="509"/>
    </location>
</feature>
<dbReference type="InterPro" id="IPR036259">
    <property type="entry name" value="MFS_trans_sf"/>
</dbReference>
<feature type="transmembrane region" description="Helical" evidence="8">
    <location>
        <begin position="44"/>
        <end position="64"/>
    </location>
</feature>
<dbReference type="Pfam" id="PF00083">
    <property type="entry name" value="Sugar_tr"/>
    <property type="match status" value="2"/>
</dbReference>